<feature type="coiled-coil region" evidence="4">
    <location>
        <begin position="426"/>
        <end position="478"/>
    </location>
</feature>
<keyword evidence="10" id="KW-1185">Reference proteome</keyword>
<dbReference type="Pfam" id="PF00015">
    <property type="entry name" value="MCPsignal"/>
    <property type="match status" value="1"/>
</dbReference>
<dbReference type="GO" id="GO:0006935">
    <property type="term" value="P:chemotaxis"/>
    <property type="evidence" value="ECO:0007669"/>
    <property type="project" value="InterPro"/>
</dbReference>
<dbReference type="GO" id="GO:0007165">
    <property type="term" value="P:signal transduction"/>
    <property type="evidence" value="ECO:0007669"/>
    <property type="project" value="UniProtKB-KW"/>
</dbReference>
<feature type="domain" description="HAMP" evidence="8">
    <location>
        <begin position="466"/>
        <end position="519"/>
    </location>
</feature>
<dbReference type="Gene3D" id="1.10.287.950">
    <property type="entry name" value="Methyl-accepting chemotaxis protein"/>
    <property type="match status" value="1"/>
</dbReference>
<dbReference type="PROSITE" id="PS50111">
    <property type="entry name" value="CHEMOTAXIS_TRANSDUC_2"/>
    <property type="match status" value="1"/>
</dbReference>
<dbReference type="PANTHER" id="PTHR32089:SF112">
    <property type="entry name" value="LYSOZYME-LIKE PROTEIN-RELATED"/>
    <property type="match status" value="1"/>
</dbReference>
<evidence type="ECO:0000313" key="10">
    <source>
        <dbReference type="Proteomes" id="UP000196084"/>
    </source>
</evidence>
<dbReference type="InterPro" id="IPR003660">
    <property type="entry name" value="HAMP_dom"/>
</dbReference>
<accession>A0A202E735</accession>
<evidence type="ECO:0000259" key="7">
    <source>
        <dbReference type="PROSITE" id="PS50111"/>
    </source>
</evidence>
<dbReference type="GO" id="GO:0004888">
    <property type="term" value="F:transmembrane signaling receptor activity"/>
    <property type="evidence" value="ECO:0007669"/>
    <property type="project" value="InterPro"/>
</dbReference>
<feature type="transmembrane region" description="Helical" evidence="6">
    <location>
        <begin position="47"/>
        <end position="67"/>
    </location>
</feature>
<dbReference type="OrthoDB" id="8523at2157"/>
<proteinExistence type="inferred from homology"/>
<keyword evidence="6" id="KW-1133">Transmembrane helix</keyword>
<comment type="caution">
    <text evidence="9">The sequence shown here is derived from an EMBL/GenBank/DDBJ whole genome shotgun (WGS) entry which is preliminary data.</text>
</comment>
<comment type="similarity">
    <text evidence="2">Belongs to the methyl-accepting chemotaxis (MCP) protein family.</text>
</comment>
<dbReference type="SMART" id="SM00304">
    <property type="entry name" value="HAMP"/>
    <property type="match status" value="2"/>
</dbReference>
<feature type="domain" description="Methyl-accepting transducer" evidence="7">
    <location>
        <begin position="538"/>
        <end position="774"/>
    </location>
</feature>
<feature type="domain" description="HAMP" evidence="8">
    <location>
        <begin position="346"/>
        <end position="399"/>
    </location>
</feature>
<organism evidence="9 10">
    <name type="scientific">Natronolimnobius baerhuensis</name>
    <dbReference type="NCBI Taxonomy" id="253108"/>
    <lineage>
        <taxon>Archaea</taxon>
        <taxon>Methanobacteriati</taxon>
        <taxon>Methanobacteriota</taxon>
        <taxon>Stenosarchaea group</taxon>
        <taxon>Halobacteria</taxon>
        <taxon>Halobacteriales</taxon>
        <taxon>Natrialbaceae</taxon>
        <taxon>Natronolimnobius</taxon>
    </lineage>
</organism>
<dbReference type="Proteomes" id="UP000196084">
    <property type="component" value="Unassembled WGS sequence"/>
</dbReference>
<dbReference type="InterPro" id="IPR004089">
    <property type="entry name" value="MCPsignal_dom"/>
</dbReference>
<dbReference type="EMBL" id="MWPH01000003">
    <property type="protein sequence ID" value="OVE83750.1"/>
    <property type="molecule type" value="Genomic_DNA"/>
</dbReference>
<evidence type="ECO:0000256" key="1">
    <source>
        <dbReference type="ARBA" id="ARBA00023224"/>
    </source>
</evidence>
<reference evidence="9 10" key="1">
    <citation type="submission" date="2017-02" db="EMBL/GenBank/DDBJ databases">
        <title>Natronthermophilus aegyptiacus gen. nov.,sp. nov., an aerobic, extremely halophilic alkalithermophilic archaeon isolated from the athalassohaline Wadi An Natrun, Egypt.</title>
        <authorList>
            <person name="Zhao B."/>
        </authorList>
    </citation>
    <scope>NUCLEOTIDE SEQUENCE [LARGE SCALE GENOMIC DNA]</scope>
    <source>
        <strain evidence="9 10">CGMCC 1.3597</strain>
    </source>
</reference>
<keyword evidence="6" id="KW-0472">Membrane</keyword>
<dbReference type="PRINTS" id="PR00260">
    <property type="entry name" value="CHEMTRNSDUCR"/>
</dbReference>
<keyword evidence="1 3" id="KW-0807">Transducer</keyword>
<evidence type="ECO:0000259" key="8">
    <source>
        <dbReference type="PROSITE" id="PS50885"/>
    </source>
</evidence>
<dbReference type="CDD" id="cd11386">
    <property type="entry name" value="MCP_signal"/>
    <property type="match status" value="1"/>
</dbReference>
<evidence type="ECO:0000256" key="2">
    <source>
        <dbReference type="ARBA" id="ARBA00029447"/>
    </source>
</evidence>
<gene>
    <name evidence="9" type="ORF">B2G88_15120</name>
</gene>
<evidence type="ECO:0000256" key="5">
    <source>
        <dbReference type="SAM" id="MobiDB-lite"/>
    </source>
</evidence>
<dbReference type="Gene3D" id="6.10.340.10">
    <property type="match status" value="1"/>
</dbReference>
<keyword evidence="6" id="KW-0812">Transmembrane</keyword>
<protein>
    <submittedName>
        <fullName evidence="9">Chemotaxis protein</fullName>
    </submittedName>
</protein>
<keyword evidence="4" id="KW-0175">Coiled coil</keyword>
<evidence type="ECO:0000256" key="4">
    <source>
        <dbReference type="SAM" id="Coils"/>
    </source>
</evidence>
<dbReference type="CDD" id="cd06225">
    <property type="entry name" value="HAMP"/>
    <property type="match status" value="1"/>
</dbReference>
<dbReference type="GO" id="GO:0016020">
    <property type="term" value="C:membrane"/>
    <property type="evidence" value="ECO:0007669"/>
    <property type="project" value="InterPro"/>
</dbReference>
<evidence type="ECO:0000256" key="6">
    <source>
        <dbReference type="SAM" id="Phobius"/>
    </source>
</evidence>
<dbReference type="SUPFAM" id="SSF58104">
    <property type="entry name" value="Methyl-accepting chemotaxis protein (MCP) signaling domain"/>
    <property type="match status" value="1"/>
</dbReference>
<dbReference type="InterPro" id="IPR004090">
    <property type="entry name" value="Chemotax_Me-accpt_rcpt"/>
</dbReference>
<dbReference type="PANTHER" id="PTHR32089">
    <property type="entry name" value="METHYL-ACCEPTING CHEMOTAXIS PROTEIN MCPB"/>
    <property type="match status" value="1"/>
</dbReference>
<sequence length="875" mass="93830">MPEKVTEYSRRVSEAASTTRARVTDSTAGVWGVVVPDRIRRSYVAKFALVIALVLVATLAVAGVSYIDISNQISDNAQNEMELTAEIEAQEIGDWMYMQQQDVEMLAADADVPYTDGTDHEIRTGLNNRYHTMDSTVQAIHYVDLEDDTIAVSTDSDMVDQDVTDYDLNLHVISDEYSVSEFEYDDIYISQVDSTYSDTFEYEGEHSIALFSPVDDTDHAVMIINSIEDRSNYFRNHIDDSQTTVVDGGSNEMMFADDREHILSTYEHAESEAVLEGGLDGSAAMDLDDTDEVVASAQIPNTDWALVTHAPQSNTYALLDDVIESLGAVIAIALLGFLIIGATIGRSTAHALDSVADDAERLSNGETDIEIIDDGRIDEVGQVRGSFASIQTYLETAANQADAIARQEFDDSALKEDVPGQLGGSLQRMQADLESYIQDIEASKAEAEASKDEAAAAREEAEALAERLETTAAEFAEVMGEAADGDFTQRLDDDVDNEALAEIATAFNGMLEDLERTIVDIQELADDVDQISGQVTGQVAEIETASNDVSRSAEEIATATAEQSDRFQNVYGEMNDLSATVEEIASTADDVANVSDTAADRAEQAGEATGEIRAEMDHLEDRAEAITTQVEQLDSEMGDIREIVDLIDDIADQTNLLALNASIEAASAGEEGDGFAVVASEVKSLAEETGDATQEVDALISNVEAAVDETVDEIERMREQVDEGADVVDDGIEAIDAITEQVEEANAGVQSINDATGEQARASERVVTMVDEATEISEETKSETETVAAAAEEQAATVSDVAAGANSLTEMAEELSTSLEAFAVSEGSAADDGDQSGTVDDSSDGRTLEYDGDTTDEADPDDADLVLKGDGSGDD</sequence>
<evidence type="ECO:0000313" key="9">
    <source>
        <dbReference type="EMBL" id="OVE83750.1"/>
    </source>
</evidence>
<name>A0A202E735_9EURY</name>
<dbReference type="AlphaFoldDB" id="A0A202E735"/>
<feature type="region of interest" description="Disordered" evidence="5">
    <location>
        <begin position="819"/>
        <end position="875"/>
    </location>
</feature>
<dbReference type="SMART" id="SM00283">
    <property type="entry name" value="MA"/>
    <property type="match status" value="1"/>
</dbReference>
<dbReference type="PROSITE" id="PS50885">
    <property type="entry name" value="HAMP"/>
    <property type="match status" value="2"/>
</dbReference>
<evidence type="ECO:0000256" key="3">
    <source>
        <dbReference type="PROSITE-ProRule" id="PRU00284"/>
    </source>
</evidence>
<feature type="compositionally biased region" description="Acidic residues" evidence="5">
    <location>
        <begin position="850"/>
        <end position="864"/>
    </location>
</feature>